<accession>A0A382M2S9</accession>
<proteinExistence type="predicted"/>
<name>A0A382M2S9_9ZZZZ</name>
<organism evidence="1">
    <name type="scientific">marine metagenome</name>
    <dbReference type="NCBI Taxonomy" id="408172"/>
    <lineage>
        <taxon>unclassified sequences</taxon>
        <taxon>metagenomes</taxon>
        <taxon>ecological metagenomes</taxon>
    </lineage>
</organism>
<gene>
    <name evidence="1" type="ORF">METZ01_LOCUS296168</name>
</gene>
<evidence type="ECO:0000313" key="1">
    <source>
        <dbReference type="EMBL" id="SVC43314.1"/>
    </source>
</evidence>
<dbReference type="EMBL" id="UINC01090942">
    <property type="protein sequence ID" value="SVC43314.1"/>
    <property type="molecule type" value="Genomic_DNA"/>
</dbReference>
<dbReference type="Gene3D" id="3.20.20.370">
    <property type="entry name" value="Glycoside hydrolase/deacetylase"/>
    <property type="match status" value="1"/>
</dbReference>
<protein>
    <submittedName>
        <fullName evidence="1">Uncharacterized protein</fullName>
    </submittedName>
</protein>
<dbReference type="AlphaFoldDB" id="A0A382M2S9"/>
<sequence>MVYSKIIKRTTARLISPLLFYSRSYHLSKPFYCGLGSILTFHRVCPGTSKPRITGNAGLEVTPEYLENTIRFMSQNNYEIVSMTRAS</sequence>
<reference evidence="1" key="1">
    <citation type="submission" date="2018-05" db="EMBL/GenBank/DDBJ databases">
        <authorList>
            <person name="Lanie J.A."/>
            <person name="Ng W.-L."/>
            <person name="Kazmierczak K.M."/>
            <person name="Andrzejewski T.M."/>
            <person name="Davidsen T.M."/>
            <person name="Wayne K.J."/>
            <person name="Tettelin H."/>
            <person name="Glass J.I."/>
            <person name="Rusch D."/>
            <person name="Podicherti R."/>
            <person name="Tsui H.-C.T."/>
            <person name="Winkler M.E."/>
        </authorList>
    </citation>
    <scope>NUCLEOTIDE SEQUENCE</scope>
</reference>
<feature type="non-terminal residue" evidence="1">
    <location>
        <position position="87"/>
    </location>
</feature>